<dbReference type="InterPro" id="IPR036366">
    <property type="entry name" value="PGBDSf"/>
</dbReference>
<keyword evidence="3" id="KW-1185">Reference proteome</keyword>
<dbReference type="Pfam" id="PF01471">
    <property type="entry name" value="PG_binding_1"/>
    <property type="match status" value="1"/>
</dbReference>
<evidence type="ECO:0000313" key="2">
    <source>
        <dbReference type="EMBL" id="EFH81126.1"/>
    </source>
</evidence>
<evidence type="ECO:0000259" key="1">
    <source>
        <dbReference type="Pfam" id="PF01471"/>
    </source>
</evidence>
<dbReference type="InParanoid" id="D6U3C2"/>
<dbReference type="AlphaFoldDB" id="D6U3C2"/>
<dbReference type="InterPro" id="IPR036365">
    <property type="entry name" value="PGBD-like_sf"/>
</dbReference>
<name>D6U3C2_KTERA</name>
<dbReference type="OrthoDB" id="511527at2"/>
<accession>D6U3C2</accession>
<dbReference type="RefSeq" id="WP_007918316.1">
    <property type="nucleotide sequence ID" value="NZ_ADVG01000004.1"/>
</dbReference>
<gene>
    <name evidence="2" type="ORF">Krac_1817</name>
</gene>
<feature type="domain" description="Peptidoglycan binding-like" evidence="1">
    <location>
        <begin position="162"/>
        <end position="199"/>
    </location>
</feature>
<dbReference type="STRING" id="485913.Krac_1817"/>
<dbReference type="EMBL" id="ADVG01000004">
    <property type="protein sequence ID" value="EFH81126.1"/>
    <property type="molecule type" value="Genomic_DNA"/>
</dbReference>
<dbReference type="Gene3D" id="1.10.101.10">
    <property type="entry name" value="PGBD-like superfamily/PGBD"/>
    <property type="match status" value="1"/>
</dbReference>
<sequence>MTGHHSVIRREWVFDGYWLDKVKNGAKGIATGPASMKVEEEALLLADPSEITLVPGEEIIFYYQPMSIERGRARITAPSAHAATLDMNPHTTPAGFTGHVVSNTTMSPSYTCPLPVIYWHNSNNPSWAVKLAQQSLNYWHNTSSTGFRTWVHEYSNGNPFLLAVDGQFGVLTQQAVFDFQDYYGLDPDGIVGPRTWHALGHC</sequence>
<organism evidence="2 3">
    <name type="scientific">Ktedonobacter racemifer DSM 44963</name>
    <dbReference type="NCBI Taxonomy" id="485913"/>
    <lineage>
        <taxon>Bacteria</taxon>
        <taxon>Bacillati</taxon>
        <taxon>Chloroflexota</taxon>
        <taxon>Ktedonobacteria</taxon>
        <taxon>Ktedonobacterales</taxon>
        <taxon>Ktedonobacteraceae</taxon>
        <taxon>Ktedonobacter</taxon>
    </lineage>
</organism>
<dbReference type="InterPro" id="IPR002477">
    <property type="entry name" value="Peptidoglycan-bd-like"/>
</dbReference>
<evidence type="ECO:0000313" key="3">
    <source>
        <dbReference type="Proteomes" id="UP000004508"/>
    </source>
</evidence>
<comment type="caution">
    <text evidence="2">The sequence shown here is derived from an EMBL/GenBank/DDBJ whole genome shotgun (WGS) entry which is preliminary data.</text>
</comment>
<dbReference type="Proteomes" id="UP000004508">
    <property type="component" value="Unassembled WGS sequence"/>
</dbReference>
<reference evidence="2 3" key="1">
    <citation type="journal article" date="2011" name="Stand. Genomic Sci.">
        <title>Non-contiguous finished genome sequence and contextual data of the filamentous soil bacterium Ktedonobacter racemifer type strain (SOSP1-21).</title>
        <authorList>
            <person name="Chang Y.J."/>
            <person name="Land M."/>
            <person name="Hauser L."/>
            <person name="Chertkov O."/>
            <person name="Del Rio T.G."/>
            <person name="Nolan M."/>
            <person name="Copeland A."/>
            <person name="Tice H."/>
            <person name="Cheng J.F."/>
            <person name="Lucas S."/>
            <person name="Han C."/>
            <person name="Goodwin L."/>
            <person name="Pitluck S."/>
            <person name="Ivanova N."/>
            <person name="Ovchinikova G."/>
            <person name="Pati A."/>
            <person name="Chen A."/>
            <person name="Palaniappan K."/>
            <person name="Mavromatis K."/>
            <person name="Liolios K."/>
            <person name="Brettin T."/>
            <person name="Fiebig A."/>
            <person name="Rohde M."/>
            <person name="Abt B."/>
            <person name="Goker M."/>
            <person name="Detter J.C."/>
            <person name="Woyke T."/>
            <person name="Bristow J."/>
            <person name="Eisen J.A."/>
            <person name="Markowitz V."/>
            <person name="Hugenholtz P."/>
            <person name="Kyrpides N.C."/>
            <person name="Klenk H.P."/>
            <person name="Lapidus A."/>
        </authorList>
    </citation>
    <scope>NUCLEOTIDE SEQUENCE [LARGE SCALE GENOMIC DNA]</scope>
    <source>
        <strain evidence="3">DSM 44963</strain>
    </source>
</reference>
<dbReference type="SUPFAM" id="SSF47090">
    <property type="entry name" value="PGBD-like"/>
    <property type="match status" value="1"/>
</dbReference>
<proteinExistence type="predicted"/>
<protein>
    <submittedName>
        <fullName evidence="2">Peptidoglycan-binding domain 1 protein</fullName>
    </submittedName>
</protein>